<dbReference type="EMBL" id="CP123498">
    <property type="protein sequence ID" value="WGL94346.1"/>
    <property type="molecule type" value="Genomic_DNA"/>
</dbReference>
<name>A0AA95GGX8_9GAMM</name>
<protein>
    <submittedName>
        <fullName evidence="1">Uncharacterized protein</fullName>
    </submittedName>
</protein>
<dbReference type="AlphaFoldDB" id="A0AA95GGX8"/>
<dbReference type="RefSeq" id="WP_280628668.1">
    <property type="nucleotide sequence ID" value="NZ_CP123498.1"/>
</dbReference>
<accession>A0AA95GGX8</accession>
<reference evidence="1" key="1">
    <citation type="submission" date="2023-04" db="EMBL/GenBank/DDBJ databases">
        <title>Genome dynamics across the evolutionary transition to endosymbiosis.</title>
        <authorList>
            <person name="Siozios S."/>
            <person name="Nadal-Jimenez P."/>
            <person name="Azagi T."/>
            <person name="Sprong H."/>
            <person name="Frost C.L."/>
            <person name="Parratt S.R."/>
            <person name="Taylor G."/>
            <person name="Brettell L."/>
            <person name="Lew K.C."/>
            <person name="Croft L."/>
            <person name="King K.C."/>
            <person name="Brockhurst M.A."/>
            <person name="Hypsa V."/>
            <person name="Novakova E."/>
            <person name="Darby A.C."/>
            <person name="Hurst G.D.D."/>
        </authorList>
    </citation>
    <scope>NUCLEOTIDE SEQUENCE</scope>
    <source>
        <strain evidence="1">AIh</strain>
    </source>
</reference>
<dbReference type="Proteomes" id="UP001177597">
    <property type="component" value="Chromosome"/>
</dbReference>
<evidence type="ECO:0000313" key="1">
    <source>
        <dbReference type="EMBL" id="WGL94346.1"/>
    </source>
</evidence>
<proteinExistence type="predicted"/>
<gene>
    <name evidence="1" type="ORF">QE207_11430</name>
</gene>
<evidence type="ECO:0000313" key="2">
    <source>
        <dbReference type="Proteomes" id="UP001177597"/>
    </source>
</evidence>
<organism evidence="1 2">
    <name type="scientific">Arsenophonus nasoniae</name>
    <name type="common">son-killer infecting Nasonia vitripennis</name>
    <dbReference type="NCBI Taxonomy" id="638"/>
    <lineage>
        <taxon>Bacteria</taxon>
        <taxon>Pseudomonadati</taxon>
        <taxon>Pseudomonadota</taxon>
        <taxon>Gammaproteobacteria</taxon>
        <taxon>Enterobacterales</taxon>
        <taxon>Morganellaceae</taxon>
        <taxon>Arsenophonus</taxon>
    </lineage>
</organism>
<sequence>MFRQVIHNYPQSNITTIQIGEVDDITISSSRPMNSHLAQQIRHVSNNHIDRPSAMMSSGLEWSAAQSTSANRLTVSMQCTNISSEDVQLVPNMALNMTECVDPNISLYTQSETFNIERNIVNYGVSSLSELNYGLPELERASSEQIRDLREYINQLDRGQVAQPVAENELSPLHAEENGINSTLNVEVFNRLLAQREQEDFYDSNIDNIRAAERRAAEGRAVESEELIINRDLAPFAEVEMVGGNLSGWEENFIPIEKAPNGRHSLSSVVGSSERLSQTALKAFLQLERPWKGMIHQLTDK</sequence>